<accession>A0A559JM84</accession>
<dbReference type="OrthoDB" id="65783at2"/>
<dbReference type="InterPro" id="IPR011109">
    <property type="entry name" value="DNA_bind_recombinase_dom"/>
</dbReference>
<dbReference type="EMBL" id="VNJI01000073">
    <property type="protein sequence ID" value="TVY00991.1"/>
    <property type="molecule type" value="Genomic_DNA"/>
</dbReference>
<dbReference type="InterPro" id="IPR050639">
    <property type="entry name" value="SSR_resolvase"/>
</dbReference>
<reference evidence="4 5" key="1">
    <citation type="submission" date="2019-07" db="EMBL/GenBank/DDBJ databases">
        <authorList>
            <person name="Kim J."/>
        </authorList>
    </citation>
    <scope>NUCLEOTIDE SEQUENCE [LARGE SCALE GENOMIC DNA]</scope>
    <source>
        <strain evidence="4 5">JC52</strain>
    </source>
</reference>
<dbReference type="GO" id="GO:0000150">
    <property type="term" value="F:DNA strand exchange activity"/>
    <property type="evidence" value="ECO:0007669"/>
    <property type="project" value="InterPro"/>
</dbReference>
<sequence>MISSIIRVQNMSFGGHYVMEPNFEIKDVAIYLRKSRGELNDERDDLAKHEAELIDLTRIYNWRFTIYKEIGSSASIDDRPEMVLLLQDVENDLFDAVLVMDYDRLSRGDLEDQGRIRRILKNTDTKVITPTKVYDFNNEEAELINDIEGVFSRHEYRMIKKRLNRGKKRGAKSGNWTNGKPPYPYVYNPLTKTLDVDPIRLPFYELIKKRFFEGIPCYRISWELNSMGVEPPGKPRGRKDGSTSTPAWSENAVYRILTSEVHLGYVIYGKTSGSGHKNKRTAPLTEKPEEEWIKERGNHSVLKSEAEHAEIIATLSRRKLVSTTARRMAYPLSGLVKCGMCGYTLAFTFKTSNKKVSLKTCQHHDPIGNRCRNSGVGADIIYSLLDHYIADYEERLRGVEVAVDTDTDLKMLIEAKENEIVQLKNGFDRITDLYIMGTLNKEQIKVKTDDLTAQIQRKQSELKELLATLGHVEGLTNEQRLQRINEFKQVWKAESADPEQVNGLARSFIDRISYTRDGNDIGIDVRFI</sequence>
<feature type="coiled-coil region" evidence="1">
    <location>
        <begin position="441"/>
        <end position="468"/>
    </location>
</feature>
<keyword evidence="1" id="KW-0175">Coiled coil</keyword>
<feature type="domain" description="Recombinase" evidence="3">
    <location>
        <begin position="182"/>
        <end position="321"/>
    </location>
</feature>
<dbReference type="InterPro" id="IPR038109">
    <property type="entry name" value="DNA_bind_recomb_sf"/>
</dbReference>
<dbReference type="PANTHER" id="PTHR30461">
    <property type="entry name" value="DNA-INVERTASE FROM LAMBDOID PROPHAGE"/>
    <property type="match status" value="1"/>
</dbReference>
<keyword evidence="5" id="KW-1185">Reference proteome</keyword>
<organism evidence="4 5">
    <name type="scientific">Paenibacillus cremeus</name>
    <dbReference type="NCBI Taxonomy" id="2163881"/>
    <lineage>
        <taxon>Bacteria</taxon>
        <taxon>Bacillati</taxon>
        <taxon>Bacillota</taxon>
        <taxon>Bacilli</taxon>
        <taxon>Bacillales</taxon>
        <taxon>Paenibacillaceae</taxon>
        <taxon>Paenibacillus</taxon>
    </lineage>
</organism>
<dbReference type="PROSITE" id="PS51736">
    <property type="entry name" value="RECOMBINASES_3"/>
    <property type="match status" value="1"/>
</dbReference>
<dbReference type="GO" id="GO:0003677">
    <property type="term" value="F:DNA binding"/>
    <property type="evidence" value="ECO:0007669"/>
    <property type="project" value="InterPro"/>
</dbReference>
<dbReference type="SUPFAM" id="SSF53041">
    <property type="entry name" value="Resolvase-like"/>
    <property type="match status" value="1"/>
</dbReference>
<proteinExistence type="predicted"/>
<evidence type="ECO:0000256" key="1">
    <source>
        <dbReference type="SAM" id="Coils"/>
    </source>
</evidence>
<dbReference type="InterPro" id="IPR006119">
    <property type="entry name" value="Resolv_N"/>
</dbReference>
<dbReference type="Proteomes" id="UP000317036">
    <property type="component" value="Unassembled WGS sequence"/>
</dbReference>
<gene>
    <name evidence="4" type="ORF">FPZ49_32890</name>
</gene>
<dbReference type="SMART" id="SM00857">
    <property type="entry name" value="Resolvase"/>
    <property type="match status" value="1"/>
</dbReference>
<dbReference type="CDD" id="cd00338">
    <property type="entry name" value="Ser_Recombinase"/>
    <property type="match status" value="1"/>
</dbReference>
<feature type="domain" description="Resolvase/invertase-type recombinase catalytic" evidence="2">
    <location>
        <begin position="27"/>
        <end position="174"/>
    </location>
</feature>
<dbReference type="Pfam" id="PF07508">
    <property type="entry name" value="Recombinase"/>
    <property type="match status" value="1"/>
</dbReference>
<dbReference type="Gene3D" id="3.90.1750.20">
    <property type="entry name" value="Putative Large Serine Recombinase, Chain B, Domain 2"/>
    <property type="match status" value="1"/>
</dbReference>
<evidence type="ECO:0000259" key="2">
    <source>
        <dbReference type="PROSITE" id="PS51736"/>
    </source>
</evidence>
<dbReference type="InterPro" id="IPR025827">
    <property type="entry name" value="Zn_ribbon_recom_dom"/>
</dbReference>
<dbReference type="AlphaFoldDB" id="A0A559JM84"/>
<evidence type="ECO:0000313" key="5">
    <source>
        <dbReference type="Proteomes" id="UP000317036"/>
    </source>
</evidence>
<dbReference type="Pfam" id="PF13408">
    <property type="entry name" value="Zn_ribbon_recom"/>
    <property type="match status" value="1"/>
</dbReference>
<protein>
    <submittedName>
        <fullName evidence="4">Recombinase family protein</fullName>
    </submittedName>
</protein>
<feature type="coiled-coil region" evidence="1">
    <location>
        <begin position="32"/>
        <end position="59"/>
    </location>
</feature>
<dbReference type="PROSITE" id="PS51737">
    <property type="entry name" value="RECOMBINASE_DNA_BIND"/>
    <property type="match status" value="1"/>
</dbReference>
<comment type="caution">
    <text evidence="4">The sequence shown here is derived from an EMBL/GenBank/DDBJ whole genome shotgun (WGS) entry which is preliminary data.</text>
</comment>
<name>A0A559JM84_9BACL</name>
<evidence type="ECO:0000259" key="3">
    <source>
        <dbReference type="PROSITE" id="PS51737"/>
    </source>
</evidence>
<dbReference type="Pfam" id="PF00239">
    <property type="entry name" value="Resolvase"/>
    <property type="match status" value="1"/>
</dbReference>
<dbReference type="Gene3D" id="3.40.50.1390">
    <property type="entry name" value="Resolvase, N-terminal catalytic domain"/>
    <property type="match status" value="1"/>
</dbReference>
<evidence type="ECO:0000313" key="4">
    <source>
        <dbReference type="EMBL" id="TVY00991.1"/>
    </source>
</evidence>
<dbReference type="PANTHER" id="PTHR30461:SF23">
    <property type="entry name" value="DNA RECOMBINASE-RELATED"/>
    <property type="match status" value="1"/>
</dbReference>
<dbReference type="InterPro" id="IPR036162">
    <property type="entry name" value="Resolvase-like_N_sf"/>
</dbReference>